<dbReference type="InterPro" id="IPR025558">
    <property type="entry name" value="DUF4283"/>
</dbReference>
<keyword evidence="4" id="KW-1185">Reference proteome</keyword>
<evidence type="ECO:0000313" key="3">
    <source>
        <dbReference type="EMBL" id="PKU66190.1"/>
    </source>
</evidence>
<feature type="compositionally biased region" description="Low complexity" evidence="1">
    <location>
        <begin position="475"/>
        <end position="486"/>
    </location>
</feature>
<name>A0A2I0VS02_9ASPA</name>
<reference evidence="3 4" key="1">
    <citation type="journal article" date="2016" name="Sci. Rep.">
        <title>The Dendrobium catenatum Lindl. genome sequence provides insights into polysaccharide synthase, floral development and adaptive evolution.</title>
        <authorList>
            <person name="Zhang G.Q."/>
            <person name="Xu Q."/>
            <person name="Bian C."/>
            <person name="Tsai W.C."/>
            <person name="Yeh C.M."/>
            <person name="Liu K.W."/>
            <person name="Yoshida K."/>
            <person name="Zhang L.S."/>
            <person name="Chang S.B."/>
            <person name="Chen F."/>
            <person name="Shi Y."/>
            <person name="Su Y.Y."/>
            <person name="Zhang Y.Q."/>
            <person name="Chen L.J."/>
            <person name="Yin Y."/>
            <person name="Lin M."/>
            <person name="Huang H."/>
            <person name="Deng H."/>
            <person name="Wang Z.W."/>
            <person name="Zhu S.L."/>
            <person name="Zhao X."/>
            <person name="Deng C."/>
            <person name="Niu S.C."/>
            <person name="Huang J."/>
            <person name="Wang M."/>
            <person name="Liu G.H."/>
            <person name="Yang H.J."/>
            <person name="Xiao X.J."/>
            <person name="Hsiao Y.Y."/>
            <person name="Wu W.L."/>
            <person name="Chen Y.Y."/>
            <person name="Mitsuda N."/>
            <person name="Ohme-Takagi M."/>
            <person name="Luo Y.B."/>
            <person name="Van de Peer Y."/>
            <person name="Liu Z.J."/>
        </authorList>
    </citation>
    <scope>NUCLEOTIDE SEQUENCE [LARGE SCALE GENOMIC DNA]</scope>
    <source>
        <tissue evidence="3">The whole plant</tissue>
    </source>
</reference>
<dbReference type="PANTHER" id="PTHR31286:SF179">
    <property type="entry name" value="RNASE H TYPE-1 DOMAIN-CONTAINING PROTEIN"/>
    <property type="match status" value="1"/>
</dbReference>
<dbReference type="PANTHER" id="PTHR31286">
    <property type="entry name" value="GLYCINE-RICH CELL WALL STRUCTURAL PROTEIN 1.8-LIKE"/>
    <property type="match status" value="1"/>
</dbReference>
<dbReference type="InterPro" id="IPR040256">
    <property type="entry name" value="At4g02000-like"/>
</dbReference>
<proteinExistence type="predicted"/>
<gene>
    <name evidence="3" type="ORF">MA16_Dca009564</name>
</gene>
<reference evidence="3 4" key="2">
    <citation type="journal article" date="2017" name="Nature">
        <title>The Apostasia genome and the evolution of orchids.</title>
        <authorList>
            <person name="Zhang G.Q."/>
            <person name="Liu K.W."/>
            <person name="Li Z."/>
            <person name="Lohaus R."/>
            <person name="Hsiao Y.Y."/>
            <person name="Niu S.C."/>
            <person name="Wang J.Y."/>
            <person name="Lin Y.C."/>
            <person name="Xu Q."/>
            <person name="Chen L.J."/>
            <person name="Yoshida K."/>
            <person name="Fujiwara S."/>
            <person name="Wang Z.W."/>
            <person name="Zhang Y.Q."/>
            <person name="Mitsuda N."/>
            <person name="Wang M."/>
            <person name="Liu G.H."/>
            <person name="Pecoraro L."/>
            <person name="Huang H.X."/>
            <person name="Xiao X.J."/>
            <person name="Lin M."/>
            <person name="Wu X.Y."/>
            <person name="Wu W.L."/>
            <person name="Chen Y.Y."/>
            <person name="Chang S.B."/>
            <person name="Sakamoto S."/>
            <person name="Ohme-Takagi M."/>
            <person name="Yagi M."/>
            <person name="Zeng S.J."/>
            <person name="Shen C.Y."/>
            <person name="Yeh C.M."/>
            <person name="Luo Y.B."/>
            <person name="Tsai W.C."/>
            <person name="Van de Peer Y."/>
            <person name="Liu Z.J."/>
        </authorList>
    </citation>
    <scope>NUCLEOTIDE SEQUENCE [LARGE SCALE GENOMIC DNA]</scope>
    <source>
        <tissue evidence="3">The whole plant</tissue>
    </source>
</reference>
<dbReference type="EMBL" id="KZ503291">
    <property type="protein sequence ID" value="PKU66190.1"/>
    <property type="molecule type" value="Genomic_DNA"/>
</dbReference>
<evidence type="ECO:0000256" key="1">
    <source>
        <dbReference type="SAM" id="MobiDB-lite"/>
    </source>
</evidence>
<dbReference type="AlphaFoldDB" id="A0A2I0VS02"/>
<accession>A0A2I0VS02</accession>
<evidence type="ECO:0000259" key="2">
    <source>
        <dbReference type="Pfam" id="PF14111"/>
    </source>
</evidence>
<dbReference type="Pfam" id="PF14111">
    <property type="entry name" value="DUF4283"/>
    <property type="match status" value="1"/>
</dbReference>
<feature type="region of interest" description="Disordered" evidence="1">
    <location>
        <begin position="475"/>
        <end position="494"/>
    </location>
</feature>
<sequence>MASSRLRDPGFLSGSSPLSFKQALSGTSSTSLVFPELKVSSFKGMPSLWISEMEIESLAASFEFALVGKFPASRPSLDAVRKFFFNLKLKGEVSVTVLNQRNVLIKFFNELDYCRVFAHRSYFVNNCFMKLIKWSHTLDVEIESPVVPVWISFPNLRPHLFASRILNGLGKIFGNPLKTDSATSTGSWPSVARVLVEMDVSKELPDKIWVGPENSGFVQSVVFENLPEYCGHCLSLGHSKAGCFSLHPNLSAVGAGGRMERVVAPSDPLVLNVINDSLPVEPVCNKVISCEIAERGEVDDLKTFAAVLPSMETSSISPVALDVSINLDNVNSNIMKVAVNDSPPDASDTALSSDAMPFFPSCVLNGLGHRDVGEKSIPGEESTAVDLVTNLISCPVNAETSAIGSPVLGVVEDFGGPRDSVLSMAPLVCGQIVNSDAQGSLGNSQKLVNVPVTVGVTTKMDIRDQGDWLINSSEYESGSDSYSDPGNKFNMVSDLPLKAPRGKLWKRGGRKR</sequence>
<evidence type="ECO:0000313" key="4">
    <source>
        <dbReference type="Proteomes" id="UP000233837"/>
    </source>
</evidence>
<dbReference type="Proteomes" id="UP000233837">
    <property type="component" value="Unassembled WGS sequence"/>
</dbReference>
<organism evidence="3 4">
    <name type="scientific">Dendrobium catenatum</name>
    <dbReference type="NCBI Taxonomy" id="906689"/>
    <lineage>
        <taxon>Eukaryota</taxon>
        <taxon>Viridiplantae</taxon>
        <taxon>Streptophyta</taxon>
        <taxon>Embryophyta</taxon>
        <taxon>Tracheophyta</taxon>
        <taxon>Spermatophyta</taxon>
        <taxon>Magnoliopsida</taxon>
        <taxon>Liliopsida</taxon>
        <taxon>Asparagales</taxon>
        <taxon>Orchidaceae</taxon>
        <taxon>Epidendroideae</taxon>
        <taxon>Malaxideae</taxon>
        <taxon>Dendrobiinae</taxon>
        <taxon>Dendrobium</taxon>
    </lineage>
</organism>
<protein>
    <recommendedName>
        <fullName evidence="2">DUF4283 domain-containing protein</fullName>
    </recommendedName>
</protein>
<feature type="domain" description="DUF4283" evidence="2">
    <location>
        <begin position="60"/>
        <end position="140"/>
    </location>
</feature>